<evidence type="ECO:0000313" key="2">
    <source>
        <dbReference type="Proteomes" id="UP001605036"/>
    </source>
</evidence>
<comment type="caution">
    <text evidence="1">The sequence shown here is derived from an EMBL/GenBank/DDBJ whole genome shotgun (WGS) entry which is preliminary data.</text>
</comment>
<dbReference type="EMBL" id="JBHFFA010000008">
    <property type="protein sequence ID" value="KAL2610158.1"/>
    <property type="molecule type" value="Genomic_DNA"/>
</dbReference>
<accession>A0ABD1XN62</accession>
<organism evidence="1 2">
    <name type="scientific">Riccia fluitans</name>
    <dbReference type="NCBI Taxonomy" id="41844"/>
    <lineage>
        <taxon>Eukaryota</taxon>
        <taxon>Viridiplantae</taxon>
        <taxon>Streptophyta</taxon>
        <taxon>Embryophyta</taxon>
        <taxon>Marchantiophyta</taxon>
        <taxon>Marchantiopsida</taxon>
        <taxon>Marchantiidae</taxon>
        <taxon>Marchantiales</taxon>
        <taxon>Ricciaceae</taxon>
        <taxon>Riccia</taxon>
    </lineage>
</organism>
<dbReference type="AlphaFoldDB" id="A0ABD1XN62"/>
<protein>
    <submittedName>
        <fullName evidence="1">Uncharacterized protein</fullName>
    </submittedName>
</protein>
<dbReference type="Proteomes" id="UP001605036">
    <property type="component" value="Unassembled WGS sequence"/>
</dbReference>
<keyword evidence="2" id="KW-1185">Reference proteome</keyword>
<proteinExistence type="predicted"/>
<reference evidence="1 2" key="1">
    <citation type="submission" date="2024-09" db="EMBL/GenBank/DDBJ databases">
        <title>Chromosome-scale assembly of Riccia fluitans.</title>
        <authorList>
            <person name="Paukszto L."/>
            <person name="Sawicki J."/>
            <person name="Karawczyk K."/>
            <person name="Piernik-Szablinska J."/>
            <person name="Szczecinska M."/>
            <person name="Mazdziarz M."/>
        </authorList>
    </citation>
    <scope>NUCLEOTIDE SEQUENCE [LARGE SCALE GENOMIC DNA]</scope>
    <source>
        <strain evidence="1">Rf_01</strain>
        <tissue evidence="1">Aerial parts of the thallus</tissue>
    </source>
</reference>
<sequence>MGAKVAKPNPAADNKAKADADLAMKALNKSAENFLAEVRLGTASATTLGYKLIDQKLESQEIQVVVQTQENVVSDDINDAIDSVFSGDWKSVVKFAAKEIISFLGGETPKPAEEAVNKEWAKSYLMWESNALVQYSIYLKKTNAKSIGTTQADTESTLLVCICRGIVDYEWIDPETIVYELSKTQPDMTPKEFQEMIDNVYNELLMAAQMIAVKRRTAAPSASTTTSITV</sequence>
<name>A0ABD1XN62_9MARC</name>
<gene>
    <name evidence="1" type="ORF">R1flu_028731</name>
</gene>
<evidence type="ECO:0000313" key="1">
    <source>
        <dbReference type="EMBL" id="KAL2610158.1"/>
    </source>
</evidence>